<dbReference type="KEGG" id="nta:107797992"/>
<gene>
    <name evidence="3" type="primary">LOC107797992</name>
</gene>
<dbReference type="GeneID" id="107797992"/>
<dbReference type="PANTHER" id="PTHR33223">
    <property type="entry name" value="CCHC-TYPE DOMAIN-CONTAINING PROTEIN"/>
    <property type="match status" value="1"/>
</dbReference>
<dbReference type="RefSeq" id="XP_016476400.1">
    <property type="nucleotide sequence ID" value="XM_016620914.1"/>
</dbReference>
<organism evidence="2 3">
    <name type="scientific">Nicotiana tabacum</name>
    <name type="common">Common tobacco</name>
    <dbReference type="NCBI Taxonomy" id="4097"/>
    <lineage>
        <taxon>Eukaryota</taxon>
        <taxon>Viridiplantae</taxon>
        <taxon>Streptophyta</taxon>
        <taxon>Embryophyta</taxon>
        <taxon>Tracheophyta</taxon>
        <taxon>Spermatophyta</taxon>
        <taxon>Magnoliopsida</taxon>
        <taxon>eudicotyledons</taxon>
        <taxon>Gunneridae</taxon>
        <taxon>Pentapetalae</taxon>
        <taxon>asterids</taxon>
        <taxon>lamiids</taxon>
        <taxon>Solanales</taxon>
        <taxon>Solanaceae</taxon>
        <taxon>Nicotianoideae</taxon>
        <taxon>Nicotianeae</taxon>
        <taxon>Nicotiana</taxon>
    </lineage>
</organism>
<dbReference type="Proteomes" id="UP000790787">
    <property type="component" value="Chromosome 9"/>
</dbReference>
<dbReference type="OMA" id="GHNTSAC"/>
<reference evidence="3" key="2">
    <citation type="submission" date="2025-08" db="UniProtKB">
        <authorList>
            <consortium name="RefSeq"/>
        </authorList>
    </citation>
    <scope>IDENTIFICATION</scope>
</reference>
<dbReference type="OrthoDB" id="1468745at2759"/>
<sequence>MVVKGNDLAPHEIESVLLKKFGETLTNRALTWYSLLPELSIDSFEMLADYFIKAHAGARKVHARKADIFRIAQGKPKLLREFVTRFQKERMLLPAISDKLEAEAFTKGLILRSSDASRKLKESLLKFQAITWADVHNRSADRFVTDSRTDRGQSNRSLQDKETSGSRDSSYHRLSEYNFNVNIVELVLAMRNIKEARLSKSMRSDPSQRDPNLWCEYHGTNSHRIGDCRHLCEEVATLLKNGHLREFLSD</sequence>
<accession>A0A1S4AI73</accession>
<protein>
    <recommendedName>
        <fullName evidence="1">Retrotransposon gag domain-containing protein</fullName>
    </recommendedName>
</protein>
<proteinExistence type="predicted"/>
<reference evidence="2" key="1">
    <citation type="journal article" date="2014" name="Nat. Commun.">
        <title>The tobacco genome sequence and its comparison with those of tomato and potato.</title>
        <authorList>
            <person name="Sierro N."/>
            <person name="Battey J.N."/>
            <person name="Ouadi S."/>
            <person name="Bakaher N."/>
            <person name="Bovet L."/>
            <person name="Willig A."/>
            <person name="Goepfert S."/>
            <person name="Peitsch M.C."/>
            <person name="Ivanov N.V."/>
        </authorList>
    </citation>
    <scope>NUCLEOTIDE SEQUENCE [LARGE SCALE GENOMIC DNA]</scope>
</reference>
<dbReference type="AlphaFoldDB" id="A0A1S4AI73"/>
<keyword evidence="2" id="KW-1185">Reference proteome</keyword>
<evidence type="ECO:0000259" key="1">
    <source>
        <dbReference type="Pfam" id="PF03732"/>
    </source>
</evidence>
<name>A0A1S4AI73_TOBAC</name>
<dbReference type="Pfam" id="PF03732">
    <property type="entry name" value="Retrotrans_gag"/>
    <property type="match status" value="1"/>
</dbReference>
<dbReference type="PaxDb" id="4097-A0A1S4AI73"/>
<dbReference type="InterPro" id="IPR005162">
    <property type="entry name" value="Retrotrans_gag_dom"/>
</dbReference>
<dbReference type="PANTHER" id="PTHR33223:SF11">
    <property type="entry name" value="ELEMENT PROTEIN, PUTATIVE-RELATED"/>
    <property type="match status" value="1"/>
</dbReference>
<evidence type="ECO:0000313" key="2">
    <source>
        <dbReference type="Proteomes" id="UP000790787"/>
    </source>
</evidence>
<evidence type="ECO:0000313" key="3">
    <source>
        <dbReference type="RefSeq" id="XP_016476400.1"/>
    </source>
</evidence>